<dbReference type="Gene3D" id="3.20.20.140">
    <property type="entry name" value="Metal-dependent hydrolases"/>
    <property type="match status" value="1"/>
</dbReference>
<dbReference type="PROSITE" id="PS51365">
    <property type="entry name" value="RENAL_DIPEPTIDASE_2"/>
    <property type="match status" value="1"/>
</dbReference>
<dbReference type="Pfam" id="PF01244">
    <property type="entry name" value="Peptidase_M19"/>
    <property type="match status" value="1"/>
</dbReference>
<proteinExistence type="predicted"/>
<dbReference type="PANTHER" id="PTHR10443">
    <property type="entry name" value="MICROSOMAL DIPEPTIDASE"/>
    <property type="match status" value="1"/>
</dbReference>
<dbReference type="Proteomes" id="UP000285112">
    <property type="component" value="Unassembled WGS sequence"/>
</dbReference>
<sequence>MTGRDLVAKPSDYESFPYIRRTPDFPAHELVSPGHRRSTYAADLSDEQADRVNRLLGGLVISFHDHPQLLPVDPSEFFPYLRSRREFTAFTELRSAGLTAVFDNLVGTFGASTTAGGKWDDVTTALGMRLADLAHRDDVLVVRRAQDILDAHRDGKLGFVLGTESASMIENEVDRLDMLYGFGVRQMGLVYADSNTLGSGQKEARDAGLTTFGRRAVERMNALGILIDVSHASDQTSLDAIEASSAPIAVTHAGARAVWPTPRMKSDDVLKALAERGGVLGLEAAPHTTLSAEHRTHTIESVMDHFTYAVELMGIEHVAFGPDAIYGDHVGLHQVINSHLGLARMLDSGDLQYERVSHVDGMENPTESFRNIAGWLVEHGYRDSDIQAVLGGNILRLVKQVWR</sequence>
<dbReference type="OrthoDB" id="9804920at2"/>
<comment type="caution">
    <text evidence="1">The sequence shown here is derived from an EMBL/GenBank/DDBJ whole genome shotgun (WGS) entry which is preliminary data.</text>
</comment>
<dbReference type="AlphaFoldDB" id="A0A419I2I9"/>
<gene>
    <name evidence="1" type="ORF">D5S19_17765</name>
</gene>
<dbReference type="EMBL" id="QZFV01000088">
    <property type="protein sequence ID" value="RJQ84180.1"/>
    <property type="molecule type" value="Genomic_DNA"/>
</dbReference>
<evidence type="ECO:0000313" key="2">
    <source>
        <dbReference type="Proteomes" id="UP000285112"/>
    </source>
</evidence>
<keyword evidence="2" id="KW-1185">Reference proteome</keyword>
<accession>A0A419I2I9</accession>
<evidence type="ECO:0000313" key="1">
    <source>
        <dbReference type="EMBL" id="RJQ84180.1"/>
    </source>
</evidence>
<dbReference type="InterPro" id="IPR032466">
    <property type="entry name" value="Metal_Hydrolase"/>
</dbReference>
<name>A0A419I2I9_9PSEU</name>
<dbReference type="GO" id="GO:0006508">
    <property type="term" value="P:proteolysis"/>
    <property type="evidence" value="ECO:0007669"/>
    <property type="project" value="InterPro"/>
</dbReference>
<dbReference type="SUPFAM" id="SSF51556">
    <property type="entry name" value="Metallo-dependent hydrolases"/>
    <property type="match status" value="1"/>
</dbReference>
<dbReference type="GO" id="GO:0070573">
    <property type="term" value="F:metallodipeptidase activity"/>
    <property type="evidence" value="ECO:0007669"/>
    <property type="project" value="InterPro"/>
</dbReference>
<dbReference type="RefSeq" id="WP_120024502.1">
    <property type="nucleotide sequence ID" value="NZ_QZFV01000088.1"/>
</dbReference>
<reference evidence="1 2" key="1">
    <citation type="submission" date="2018-09" db="EMBL/GenBank/DDBJ databases">
        <title>YIM PH 21725 draft genome.</title>
        <authorList>
            <person name="Miao C."/>
        </authorList>
    </citation>
    <scope>NUCLEOTIDE SEQUENCE [LARGE SCALE GENOMIC DNA]</scope>
    <source>
        <strain evidence="2">YIM PH21725</strain>
    </source>
</reference>
<dbReference type="PANTHER" id="PTHR10443:SF12">
    <property type="entry name" value="DIPEPTIDASE"/>
    <property type="match status" value="1"/>
</dbReference>
<organism evidence="1 2">
    <name type="scientific">Amycolatopsis panacis</name>
    <dbReference type="NCBI Taxonomy" id="2340917"/>
    <lineage>
        <taxon>Bacteria</taxon>
        <taxon>Bacillati</taxon>
        <taxon>Actinomycetota</taxon>
        <taxon>Actinomycetes</taxon>
        <taxon>Pseudonocardiales</taxon>
        <taxon>Pseudonocardiaceae</taxon>
        <taxon>Amycolatopsis</taxon>
    </lineage>
</organism>
<dbReference type="InterPro" id="IPR008257">
    <property type="entry name" value="Pept_M19"/>
</dbReference>
<protein>
    <submittedName>
        <fullName evidence="1">Diguanylate cyclase</fullName>
    </submittedName>
</protein>